<dbReference type="Pfam" id="PF01070">
    <property type="entry name" value="FMN_dh"/>
    <property type="match status" value="2"/>
</dbReference>
<evidence type="ECO:0000256" key="9">
    <source>
        <dbReference type="ARBA" id="ARBA00022840"/>
    </source>
</evidence>
<dbReference type="EC" id="5.3.3.2" evidence="15"/>
<dbReference type="EMBL" id="ATLK01000001">
    <property type="protein sequence ID" value="KFF31586.1"/>
    <property type="molecule type" value="Genomic_DNA"/>
</dbReference>
<dbReference type="SUPFAM" id="SSF55060">
    <property type="entry name" value="GHMP Kinase, C-terminal domain"/>
    <property type="match status" value="1"/>
</dbReference>
<comment type="similarity">
    <text evidence="15">Belongs to the IPP isomerase type 2 family.</text>
</comment>
<dbReference type="STRING" id="1341695.BBOMB_0969"/>
<dbReference type="NCBIfam" id="TIGR02151">
    <property type="entry name" value="IPP_isom_2"/>
    <property type="match status" value="1"/>
</dbReference>
<gene>
    <name evidence="15" type="primary">fni</name>
    <name evidence="20" type="ORF">BBOMB_0969</name>
</gene>
<dbReference type="GO" id="GO:0008299">
    <property type="term" value="P:isoprenoid biosynthetic process"/>
    <property type="evidence" value="ECO:0007669"/>
    <property type="project" value="UniProtKB-UniRule"/>
</dbReference>
<comment type="caution">
    <text evidence="15">Lacks conserved residue(s) required for the propagation of feature annotation.</text>
</comment>
<comment type="subcellular location">
    <subcellularLocation>
        <location evidence="15">Cytoplasm</location>
    </subcellularLocation>
</comment>
<dbReference type="GO" id="GO:0010181">
    <property type="term" value="F:FMN binding"/>
    <property type="evidence" value="ECO:0007669"/>
    <property type="project" value="UniProtKB-UniRule"/>
</dbReference>
<feature type="binding site" evidence="15">
    <location>
        <position position="672"/>
    </location>
    <ligand>
        <name>FMN</name>
        <dbReference type="ChEBI" id="CHEBI:58210"/>
    </ligand>
</feature>
<feature type="binding site" evidence="15">
    <location>
        <begin position="556"/>
        <end position="557"/>
    </location>
    <ligand>
        <name>substrate</name>
    </ligand>
</feature>
<dbReference type="GO" id="GO:0005524">
    <property type="term" value="F:ATP binding"/>
    <property type="evidence" value="ECO:0007669"/>
    <property type="project" value="UniProtKB-KW"/>
</dbReference>
<dbReference type="RefSeq" id="WP_044086982.1">
    <property type="nucleotide sequence ID" value="NZ_ATLK01000001.1"/>
</dbReference>
<dbReference type="Gene3D" id="3.20.20.70">
    <property type="entry name" value="Aldolase class I"/>
    <property type="match status" value="1"/>
</dbReference>
<feature type="binding site" evidence="15">
    <location>
        <position position="702"/>
    </location>
    <ligand>
        <name>substrate</name>
    </ligand>
</feature>
<comment type="catalytic activity">
    <reaction evidence="15">
        <text>isopentenyl diphosphate = dimethylallyl diphosphate</text>
        <dbReference type="Rhea" id="RHEA:23284"/>
        <dbReference type="ChEBI" id="CHEBI:57623"/>
        <dbReference type="ChEBI" id="CHEBI:128769"/>
        <dbReference type="EC" id="5.3.3.2"/>
    </reaction>
</comment>
<evidence type="ECO:0000256" key="5">
    <source>
        <dbReference type="ARBA" id="ARBA00022679"/>
    </source>
</evidence>
<evidence type="ECO:0000256" key="1">
    <source>
        <dbReference type="ARBA" id="ARBA00001917"/>
    </source>
</evidence>
<feature type="binding site" evidence="15">
    <location>
        <position position="703"/>
    </location>
    <ligand>
        <name>Mg(2+)</name>
        <dbReference type="ChEBI" id="CHEBI:18420"/>
    </ligand>
</feature>
<dbReference type="InterPro" id="IPR000262">
    <property type="entry name" value="FMN-dep_DH"/>
</dbReference>
<dbReference type="GO" id="GO:0070402">
    <property type="term" value="F:NADPH binding"/>
    <property type="evidence" value="ECO:0007669"/>
    <property type="project" value="UniProtKB-UniRule"/>
</dbReference>
<dbReference type="InterPro" id="IPR013785">
    <property type="entry name" value="Aldolase_TIM"/>
</dbReference>
<feature type="binding site" evidence="15">
    <location>
        <position position="643"/>
    </location>
    <ligand>
        <name>FMN</name>
        <dbReference type="ChEBI" id="CHEBI:58210"/>
    </ligand>
</feature>
<feature type="binding site" evidence="15">
    <location>
        <begin position="613"/>
        <end position="615"/>
    </location>
    <ligand>
        <name>FMN</name>
        <dbReference type="ChEBI" id="CHEBI:58210"/>
    </ligand>
</feature>
<evidence type="ECO:0000313" key="20">
    <source>
        <dbReference type="EMBL" id="KFF31586.1"/>
    </source>
</evidence>
<sequence length="953" mass="100345">MDIDGNLSGQAIDRDTANGRNQVTDGDLPGETEARASGKLYVAGEYAVVEQGHPAILVGVDRWLTVRVSEVRQHEGASGLGVSVGVIGESADGGVRALSSRIGGTEGEVGSLPSKTIRVDGNENCVSTSADVWLGQSGSIRSGLRGVGAGVDLVGRIHSEGHPEASVTWRRRGGVAVPDLEQPGAAFVLAAIHAVEELAQTAGRTLRVYDVNITSELDDASGRKYGLGSSAAVTVATVKALVRFYGLDLTSMQLYKLAFSAASRAQKVGSGGDIAASLFGGCIRFTSVDRQWVTERLQGVPLAELIDMPWPGLSMARIDAFEGNSGVPSATVGSAGGLVDGREVDDRHEGHAPARASGGCAGARGGSLNNAPLKLLVGWTGNPASTSALVSQVKERSAAEHERLYREFLHASDVCVDALAEALVEGNMEVVSRCIGEARQLLKGLSDFTGTLIETPKLTELIDVAQAYGAAAKSSGAGGGDCGIAIVPALRGDASGANDNDGQSAEICREWRDRGILPLDLSVTAPQLRLDGWMAVRSRQANALSGAYAQGYGENRKNEHMRLALDQRRHEGRNAFDDIRFVHHSLDSISASEVDSSTRVCGRRWDFPLYVNAMTGGSSQAGEVNASLARVAAATGIALATGSQSSALHNPTLAETFTVIRRLDRTGFVFANIGPDAGVDEALAAVDMMHAEALQIHLNAVQETIMPEGSRSFSSWPDNIRHIVQASPVPVVIKEVGFGMSPRTVRQLADLGVRTVDVSGCGGTDFGVIENERRRLHEYAYMNGWGQSTPLCLLQLEDDRVGSGTMQGPAMADDAEGALFDERPALSKRAASGVGEKPLGTEPETQTDVSPVAVLASGGVRSALDVVKALALGAEAVGVSGHFLHTLDEHGEQSLIDEINAWKSQMISLMALLGARSVTDLRRTDLLVTADTAEEARLLGVDLKHFAHRSDMR</sequence>
<dbReference type="GO" id="GO:0016301">
    <property type="term" value="F:kinase activity"/>
    <property type="evidence" value="ECO:0007669"/>
    <property type="project" value="UniProtKB-KW"/>
</dbReference>
<dbReference type="PANTHER" id="PTHR43665:SF1">
    <property type="entry name" value="ISOPENTENYL-DIPHOSPHATE DELTA-ISOMERASE"/>
    <property type="match status" value="1"/>
</dbReference>
<feature type="domain" description="FMN-dependent dehydrogenase" evidence="18">
    <location>
        <begin position="846"/>
        <end position="924"/>
    </location>
</feature>
<comment type="cofactor">
    <cofactor evidence="1 15">
        <name>FMN</name>
        <dbReference type="ChEBI" id="CHEBI:58210"/>
    </cofactor>
</comment>
<dbReference type="GO" id="GO:0005737">
    <property type="term" value="C:cytoplasm"/>
    <property type="evidence" value="ECO:0007669"/>
    <property type="project" value="UniProtKB-SubCell"/>
</dbReference>
<comment type="cofactor">
    <cofactor evidence="15">
        <name>NADPH</name>
        <dbReference type="ChEBI" id="CHEBI:57783"/>
    </cofactor>
</comment>
<evidence type="ECO:0000256" key="14">
    <source>
        <dbReference type="ARBA" id="ARBA00025810"/>
    </source>
</evidence>
<dbReference type="InterPro" id="IPR011179">
    <property type="entry name" value="IPdP_isomerase"/>
</dbReference>
<feature type="domain" description="GHMP kinase C-terminal" evidence="19">
    <location>
        <begin position="420"/>
        <end position="515"/>
    </location>
</feature>
<evidence type="ECO:0000256" key="6">
    <source>
        <dbReference type="ARBA" id="ARBA00022723"/>
    </source>
</evidence>
<keyword evidence="10 15" id="KW-0460">Magnesium</keyword>
<dbReference type="HAMAP" id="MF_00354">
    <property type="entry name" value="Idi_2"/>
    <property type="match status" value="1"/>
</dbReference>
<evidence type="ECO:0000256" key="16">
    <source>
        <dbReference type="SAM" id="MobiDB-lite"/>
    </source>
</evidence>
<keyword evidence="9" id="KW-0067">ATP-binding</keyword>
<keyword evidence="7" id="KW-0547">Nucleotide-binding</keyword>
<evidence type="ECO:0000256" key="13">
    <source>
        <dbReference type="ARBA" id="ARBA00023235"/>
    </source>
</evidence>
<protein>
    <recommendedName>
        <fullName evidence="15">Isopentenyl-diphosphate delta-isomerase</fullName>
        <shortName evidence="15">IPP isomerase</shortName>
        <ecNumber evidence="15">5.3.3.2</ecNumber>
    </recommendedName>
    <alternativeName>
        <fullName evidence="15">Isopentenyl diphosphate:dimethylallyl diphosphate isomerase</fullName>
    </alternativeName>
    <alternativeName>
        <fullName evidence="15">Isopentenyl pyrophosphate isomerase</fullName>
    </alternativeName>
    <alternativeName>
        <fullName evidence="15">Type 2 isopentenyl diphosphate isomerase</fullName>
        <shortName evidence="15">IDI-2</shortName>
    </alternativeName>
</protein>
<evidence type="ECO:0000259" key="17">
    <source>
        <dbReference type="Pfam" id="PF00288"/>
    </source>
</evidence>
<keyword evidence="4 15" id="KW-0288">FMN</keyword>
<feature type="domain" description="GHMP kinase N-terminal" evidence="17">
    <location>
        <begin position="193"/>
        <end position="281"/>
    </location>
</feature>
<evidence type="ECO:0000256" key="8">
    <source>
        <dbReference type="ARBA" id="ARBA00022777"/>
    </source>
</evidence>
<comment type="function">
    <text evidence="15">Involved in the biosynthesis of isoprenoids. Catalyzes the 1,3-allylic rearrangement of the homoallylic substrate isopentenyl (IPP) to its allylic isomer, dimethylallyl diphosphate (DMAPP).</text>
</comment>
<keyword evidence="8" id="KW-0418">Kinase</keyword>
<keyword evidence="6 15" id="KW-0479">Metal-binding</keyword>
<dbReference type="InterPro" id="IPR006204">
    <property type="entry name" value="GHMP_kinase_N_dom"/>
</dbReference>
<dbReference type="GO" id="GO:0016491">
    <property type="term" value="F:oxidoreductase activity"/>
    <property type="evidence" value="ECO:0007669"/>
    <property type="project" value="InterPro"/>
</dbReference>
<dbReference type="Proteomes" id="UP000028730">
    <property type="component" value="Unassembled WGS sequence"/>
</dbReference>
<dbReference type="SUPFAM" id="SSF54211">
    <property type="entry name" value="Ribosomal protein S5 domain 2-like"/>
    <property type="match status" value="2"/>
</dbReference>
<organism evidence="20 21">
    <name type="scientific">Bifidobacterium bombi DSM 19703</name>
    <dbReference type="NCBI Taxonomy" id="1341695"/>
    <lineage>
        <taxon>Bacteria</taxon>
        <taxon>Bacillati</taxon>
        <taxon>Actinomycetota</taxon>
        <taxon>Actinomycetes</taxon>
        <taxon>Bifidobacteriales</taxon>
        <taxon>Bifidobacteriaceae</taxon>
        <taxon>Bifidobacterium</taxon>
    </lineage>
</organism>
<dbReference type="InterPro" id="IPR020568">
    <property type="entry name" value="Ribosomal_Su5_D2-typ_SF"/>
</dbReference>
<dbReference type="Pfam" id="PF00288">
    <property type="entry name" value="GHMP_kinases_N"/>
    <property type="match status" value="1"/>
</dbReference>
<evidence type="ECO:0000256" key="10">
    <source>
        <dbReference type="ARBA" id="ARBA00022842"/>
    </source>
</evidence>
<proteinExistence type="inferred from homology"/>
<dbReference type="PANTHER" id="PTHR43665">
    <property type="entry name" value="ISOPENTENYL-DIPHOSPHATE DELTA-ISOMERASE"/>
    <property type="match status" value="1"/>
</dbReference>
<feature type="binding site" evidence="15">
    <location>
        <begin position="880"/>
        <end position="881"/>
    </location>
    <ligand>
        <name>FMN</name>
        <dbReference type="ChEBI" id="CHEBI:58210"/>
    </ligand>
</feature>
<evidence type="ECO:0000256" key="3">
    <source>
        <dbReference type="ARBA" id="ARBA00022630"/>
    </source>
</evidence>
<keyword evidence="11 15" id="KW-0521">NADP</keyword>
<evidence type="ECO:0000259" key="19">
    <source>
        <dbReference type="Pfam" id="PF08544"/>
    </source>
</evidence>
<keyword evidence="3 15" id="KW-0285">Flavoprotein</keyword>
<dbReference type="Gene3D" id="3.30.70.890">
    <property type="entry name" value="GHMP kinase, C-terminal domain"/>
    <property type="match status" value="1"/>
</dbReference>
<keyword evidence="13 15" id="KW-0413">Isomerase</keyword>
<keyword evidence="2 15" id="KW-0963">Cytoplasm</keyword>
<dbReference type="Pfam" id="PF08544">
    <property type="entry name" value="GHMP_kinases_C"/>
    <property type="match status" value="1"/>
</dbReference>
<dbReference type="eggNOG" id="COG1577">
    <property type="taxonomic scope" value="Bacteria"/>
</dbReference>
<evidence type="ECO:0000313" key="21">
    <source>
        <dbReference type="Proteomes" id="UP000028730"/>
    </source>
</evidence>
<dbReference type="OrthoDB" id="9795032at2"/>
<dbReference type="GO" id="GO:0000287">
    <property type="term" value="F:magnesium ion binding"/>
    <property type="evidence" value="ECO:0007669"/>
    <property type="project" value="UniProtKB-UniRule"/>
</dbReference>
<dbReference type="GO" id="GO:0004452">
    <property type="term" value="F:isopentenyl-diphosphate delta-isomerase activity"/>
    <property type="evidence" value="ECO:0007669"/>
    <property type="project" value="UniProtKB-UniRule"/>
</dbReference>
<dbReference type="eggNOG" id="COG1304">
    <property type="taxonomic scope" value="Bacteria"/>
</dbReference>
<dbReference type="AlphaFoldDB" id="A0A080N3J9"/>
<reference evidence="20 21" key="1">
    <citation type="journal article" date="2014" name="Appl. Environ. Microbiol.">
        <title>Genomic encyclopedia of type strains of the genus Bifidobacterium.</title>
        <authorList>
            <person name="Milani C."/>
            <person name="Lugli G.A."/>
            <person name="Duranti S."/>
            <person name="Turroni F."/>
            <person name="Bottacini F."/>
            <person name="Mangifesta M."/>
            <person name="Sanchez B."/>
            <person name="Viappiani A."/>
            <person name="Mancabelli L."/>
            <person name="Taminiau B."/>
            <person name="Delcenserie V."/>
            <person name="Barrangou R."/>
            <person name="Margolles A."/>
            <person name="van Sinderen D."/>
            <person name="Ventura M."/>
        </authorList>
    </citation>
    <scope>NUCLEOTIDE SEQUENCE [LARGE SCALE GENOMIC DNA]</scope>
    <source>
        <strain evidence="20 21">DSM 19703</strain>
    </source>
</reference>
<dbReference type="InterPro" id="IPR036554">
    <property type="entry name" value="GHMP_kinase_C_sf"/>
</dbReference>
<dbReference type="SUPFAM" id="SSF51395">
    <property type="entry name" value="FMN-linked oxidoreductases"/>
    <property type="match status" value="1"/>
</dbReference>
<dbReference type="InterPro" id="IPR013750">
    <property type="entry name" value="GHMP_kinase_C_dom"/>
</dbReference>
<evidence type="ECO:0000256" key="4">
    <source>
        <dbReference type="ARBA" id="ARBA00022643"/>
    </source>
</evidence>
<evidence type="ECO:0000256" key="7">
    <source>
        <dbReference type="ARBA" id="ARBA00022741"/>
    </source>
</evidence>
<evidence type="ECO:0000256" key="2">
    <source>
        <dbReference type="ARBA" id="ARBA00022490"/>
    </source>
</evidence>
<keyword evidence="5" id="KW-0808">Transferase</keyword>
<feature type="binding site" evidence="15">
    <location>
        <position position="764"/>
    </location>
    <ligand>
        <name>FMN</name>
        <dbReference type="ChEBI" id="CHEBI:58210"/>
    </ligand>
</feature>
<keyword evidence="12 15" id="KW-0414">Isoprene biosynthesis</keyword>
<dbReference type="InterPro" id="IPR014721">
    <property type="entry name" value="Ribsml_uS5_D2-typ_fold_subgr"/>
</dbReference>
<evidence type="ECO:0000256" key="12">
    <source>
        <dbReference type="ARBA" id="ARBA00023229"/>
    </source>
</evidence>
<comment type="caution">
    <text evidence="20">The sequence shown here is derived from an EMBL/GenBank/DDBJ whole genome shotgun (WGS) entry which is preliminary data.</text>
</comment>
<evidence type="ECO:0000256" key="15">
    <source>
        <dbReference type="HAMAP-Rule" id="MF_00354"/>
    </source>
</evidence>
<name>A0A080N3J9_9BIFI</name>
<evidence type="ECO:0000259" key="18">
    <source>
        <dbReference type="Pfam" id="PF01070"/>
    </source>
</evidence>
<feature type="region of interest" description="Disordered" evidence="16">
    <location>
        <begin position="1"/>
        <end position="32"/>
    </location>
</feature>
<feature type="binding site" evidence="15">
    <location>
        <position position="734"/>
    </location>
    <ligand>
        <name>FMN</name>
        <dbReference type="ChEBI" id="CHEBI:58210"/>
    </ligand>
</feature>
<feature type="binding site" evidence="15">
    <location>
        <begin position="859"/>
        <end position="861"/>
    </location>
    <ligand>
        <name>FMN</name>
        <dbReference type="ChEBI" id="CHEBI:58210"/>
    </ligand>
</feature>
<comment type="subunit">
    <text evidence="14 15">Homooctamer. Dimer of tetramers.</text>
</comment>
<feature type="domain" description="FMN-dependent dehydrogenase" evidence="18">
    <location>
        <begin position="570"/>
        <end position="647"/>
    </location>
</feature>
<keyword evidence="21" id="KW-1185">Reference proteome</keyword>
<feature type="binding site" evidence="15">
    <location>
        <position position="759"/>
    </location>
    <ligand>
        <name>FMN</name>
        <dbReference type="ChEBI" id="CHEBI:58210"/>
    </ligand>
</feature>
<accession>A0A080N3J9</accession>
<comment type="cofactor">
    <cofactor evidence="15">
        <name>Mg(2+)</name>
        <dbReference type="ChEBI" id="CHEBI:18420"/>
    </cofactor>
</comment>
<evidence type="ECO:0000256" key="11">
    <source>
        <dbReference type="ARBA" id="ARBA00022857"/>
    </source>
</evidence>
<dbReference type="CDD" id="cd02811">
    <property type="entry name" value="IDI-2_FMN"/>
    <property type="match status" value="1"/>
</dbReference>
<dbReference type="Gene3D" id="3.30.230.10">
    <property type="match status" value="2"/>
</dbReference>